<dbReference type="VEuPathDB" id="FungiDB:ASPCADRAFT_206362"/>
<gene>
    <name evidence="2" type="ORF">ASPCADRAFT_206362</name>
</gene>
<reference evidence="3" key="1">
    <citation type="journal article" date="2017" name="Genome Biol.">
        <title>Comparative genomics reveals high biological diversity and specific adaptations in the industrially and medically important fungal genus Aspergillus.</title>
        <authorList>
            <person name="de Vries R.P."/>
            <person name="Riley R."/>
            <person name="Wiebenga A."/>
            <person name="Aguilar-Osorio G."/>
            <person name="Amillis S."/>
            <person name="Uchima C.A."/>
            <person name="Anderluh G."/>
            <person name="Asadollahi M."/>
            <person name="Askin M."/>
            <person name="Barry K."/>
            <person name="Battaglia E."/>
            <person name="Bayram O."/>
            <person name="Benocci T."/>
            <person name="Braus-Stromeyer S.A."/>
            <person name="Caldana C."/>
            <person name="Canovas D."/>
            <person name="Cerqueira G.C."/>
            <person name="Chen F."/>
            <person name="Chen W."/>
            <person name="Choi C."/>
            <person name="Clum A."/>
            <person name="Dos Santos R.A."/>
            <person name="Damasio A.R."/>
            <person name="Diallinas G."/>
            <person name="Emri T."/>
            <person name="Fekete E."/>
            <person name="Flipphi M."/>
            <person name="Freyberg S."/>
            <person name="Gallo A."/>
            <person name="Gournas C."/>
            <person name="Habgood R."/>
            <person name="Hainaut M."/>
            <person name="Harispe M.L."/>
            <person name="Henrissat B."/>
            <person name="Hilden K.S."/>
            <person name="Hope R."/>
            <person name="Hossain A."/>
            <person name="Karabika E."/>
            <person name="Karaffa L."/>
            <person name="Karanyi Z."/>
            <person name="Krasevec N."/>
            <person name="Kuo A."/>
            <person name="Kusch H."/>
            <person name="LaButti K."/>
            <person name="Lagendijk E.L."/>
            <person name="Lapidus A."/>
            <person name="Levasseur A."/>
            <person name="Lindquist E."/>
            <person name="Lipzen A."/>
            <person name="Logrieco A.F."/>
            <person name="MacCabe A."/>
            <person name="Maekelae M.R."/>
            <person name="Malavazi I."/>
            <person name="Melin P."/>
            <person name="Meyer V."/>
            <person name="Mielnichuk N."/>
            <person name="Miskei M."/>
            <person name="Molnar A.P."/>
            <person name="Mule G."/>
            <person name="Ngan C.Y."/>
            <person name="Orejas M."/>
            <person name="Orosz E."/>
            <person name="Ouedraogo J.P."/>
            <person name="Overkamp K.M."/>
            <person name="Park H.-S."/>
            <person name="Perrone G."/>
            <person name="Piumi F."/>
            <person name="Punt P.J."/>
            <person name="Ram A.F."/>
            <person name="Ramon A."/>
            <person name="Rauscher S."/>
            <person name="Record E."/>
            <person name="Riano-Pachon D.M."/>
            <person name="Robert V."/>
            <person name="Roehrig J."/>
            <person name="Ruller R."/>
            <person name="Salamov A."/>
            <person name="Salih N.S."/>
            <person name="Samson R.A."/>
            <person name="Sandor E."/>
            <person name="Sanguinetti M."/>
            <person name="Schuetze T."/>
            <person name="Sepcic K."/>
            <person name="Shelest E."/>
            <person name="Sherlock G."/>
            <person name="Sophianopoulou V."/>
            <person name="Squina F.M."/>
            <person name="Sun H."/>
            <person name="Susca A."/>
            <person name="Todd R.B."/>
            <person name="Tsang A."/>
            <person name="Unkles S.E."/>
            <person name="van de Wiele N."/>
            <person name="van Rossen-Uffink D."/>
            <person name="Oliveira J.V."/>
            <person name="Vesth T.C."/>
            <person name="Visser J."/>
            <person name="Yu J.-H."/>
            <person name="Zhou M."/>
            <person name="Andersen M.R."/>
            <person name="Archer D.B."/>
            <person name="Baker S.E."/>
            <person name="Benoit I."/>
            <person name="Brakhage A.A."/>
            <person name="Braus G.H."/>
            <person name="Fischer R."/>
            <person name="Frisvad J.C."/>
            <person name="Goldman G.H."/>
            <person name="Houbraken J."/>
            <person name="Oakley B."/>
            <person name="Pocsi I."/>
            <person name="Scazzocchio C."/>
            <person name="Seiboth B."/>
            <person name="vanKuyk P.A."/>
            <person name="Wortman J."/>
            <person name="Dyer P.S."/>
            <person name="Grigoriev I.V."/>
        </authorList>
    </citation>
    <scope>NUCLEOTIDE SEQUENCE [LARGE SCALE GENOMIC DNA]</scope>
    <source>
        <strain evidence="3">ITEM 5010</strain>
    </source>
</reference>
<keyword evidence="3" id="KW-1185">Reference proteome</keyword>
<protein>
    <submittedName>
        <fullName evidence="2">Uncharacterized protein</fullName>
    </submittedName>
</protein>
<name>A0A1R3RSU4_ASPC5</name>
<proteinExistence type="predicted"/>
<sequence length="705" mass="79402">MASRLIPRTILRPRRSLHAPLPVFRHASSPALTRPRTGTRMPGNATVHQISARRMYQSTRWDDDSHPTTGHSDPAPEGGTGRYPSNVDAVALEGKGLTRVHWGNQDLSIVDRLIPPQTILQFVECLMHGTLPNGKETELEVLEQEEFGLLYAPFNQWAPSSVGSGEEPILHRISVAVGSHEDPRRLCTVGKNIHSVKTKLWEGMVPVSPGRWKEKGLNEREYFDTACEYLTSVVAVFEYLNHPQVRANLRDGFNLISGHLGDFEEALNVKRRERGQKVLDLRGLWEEFIRAKYEVMTSRAHGWVLDRAKELQEQVMGEACVLPVVGEGETTPEMEKLTGKLFRATEIAALADLTIWMPMDGYVGYQSAEDVVAGLRNPDLNDYRKNYSDKLQAMVWPRMEQLIQTQLSERPDDIKAQSPEGRAKRLALNTIAQDELRRVIRGPAPALVPEGWIQRILHFHELSQSVEEAARMGEGLAIYRLAYQVSDAEWEAFKSKLEAHLASWGAGVDKAEEIKPLLKIHWFDGKELGLGDHDIDAAKRHYLEIRDSDAYVQNLQHDVFLVADGWSIASYNKSGFHSPTKAMLPGDFQGHILAVDASFDPTAPNEHAEESPGFNGQMRILGNLVWSELYAMLALRCASLEDMWPLAMDHPQKVYTGPTVPSQRNEWAEQNAIKAIIMKPFVEHLKEKHPEMAPVVEKLMMPHQG</sequence>
<evidence type="ECO:0000313" key="2">
    <source>
        <dbReference type="EMBL" id="OOF97537.1"/>
    </source>
</evidence>
<dbReference type="Proteomes" id="UP000188318">
    <property type="component" value="Unassembled WGS sequence"/>
</dbReference>
<organism evidence="2 3">
    <name type="scientific">Aspergillus carbonarius (strain ITEM 5010)</name>
    <dbReference type="NCBI Taxonomy" id="602072"/>
    <lineage>
        <taxon>Eukaryota</taxon>
        <taxon>Fungi</taxon>
        <taxon>Dikarya</taxon>
        <taxon>Ascomycota</taxon>
        <taxon>Pezizomycotina</taxon>
        <taxon>Eurotiomycetes</taxon>
        <taxon>Eurotiomycetidae</taxon>
        <taxon>Eurotiales</taxon>
        <taxon>Aspergillaceae</taxon>
        <taxon>Aspergillus</taxon>
        <taxon>Aspergillus subgen. Circumdati</taxon>
    </lineage>
</organism>
<dbReference type="STRING" id="602072.A0A1R3RSU4"/>
<accession>A0A1R3RSU4</accession>
<feature type="region of interest" description="Disordered" evidence="1">
    <location>
        <begin position="59"/>
        <end position="85"/>
    </location>
</feature>
<dbReference type="AlphaFoldDB" id="A0A1R3RSU4"/>
<evidence type="ECO:0000256" key="1">
    <source>
        <dbReference type="SAM" id="MobiDB-lite"/>
    </source>
</evidence>
<dbReference type="EMBL" id="KV907497">
    <property type="protein sequence ID" value="OOF97537.1"/>
    <property type="molecule type" value="Genomic_DNA"/>
</dbReference>
<dbReference type="OrthoDB" id="3437405at2759"/>
<evidence type="ECO:0000313" key="3">
    <source>
        <dbReference type="Proteomes" id="UP000188318"/>
    </source>
</evidence>
<dbReference type="OMA" id="WSELYPM"/>